<keyword evidence="9" id="KW-1185">Reference proteome</keyword>
<dbReference type="SUPFAM" id="SSF58104">
    <property type="entry name" value="Methyl-accepting chemotaxis protein (MCP) signaling domain"/>
    <property type="match status" value="1"/>
</dbReference>
<keyword evidence="5" id="KW-0812">Transmembrane</keyword>
<dbReference type="SMART" id="SM00304">
    <property type="entry name" value="HAMP"/>
    <property type="match status" value="2"/>
</dbReference>
<dbReference type="AlphaFoldDB" id="A0A6M1SP20"/>
<reference evidence="8 9" key="1">
    <citation type="submission" date="2020-02" db="EMBL/GenBank/DDBJ databases">
        <authorList>
            <person name="Khan S.A."/>
            <person name="Jeon C.O."/>
            <person name="Chun B.H."/>
        </authorList>
    </citation>
    <scope>NUCLEOTIDE SEQUENCE [LARGE SCALE GENOMIC DNA]</scope>
    <source>
        <strain evidence="8 9">H239</strain>
    </source>
</reference>
<dbReference type="PROSITE" id="PS50885">
    <property type="entry name" value="HAMP"/>
    <property type="match status" value="1"/>
</dbReference>
<gene>
    <name evidence="8" type="ORF">G5575_04025</name>
</gene>
<comment type="caution">
    <text evidence="8">The sequence shown here is derived from an EMBL/GenBank/DDBJ whole genome shotgun (WGS) entry which is preliminary data.</text>
</comment>
<feature type="coiled-coil region" evidence="4">
    <location>
        <begin position="671"/>
        <end position="709"/>
    </location>
</feature>
<evidence type="ECO:0000259" key="7">
    <source>
        <dbReference type="PROSITE" id="PS50885"/>
    </source>
</evidence>
<dbReference type="InterPro" id="IPR051310">
    <property type="entry name" value="MCP_chemotaxis"/>
</dbReference>
<dbReference type="PANTHER" id="PTHR43531:SF14">
    <property type="entry name" value="METHYL-ACCEPTING CHEMOTAXIS PROTEIN I-RELATED"/>
    <property type="match status" value="1"/>
</dbReference>
<organism evidence="8 9">
    <name type="scientific">Devosia aurantiaca</name>
    <dbReference type="NCBI Taxonomy" id="2714858"/>
    <lineage>
        <taxon>Bacteria</taxon>
        <taxon>Pseudomonadati</taxon>
        <taxon>Pseudomonadota</taxon>
        <taxon>Alphaproteobacteria</taxon>
        <taxon>Hyphomicrobiales</taxon>
        <taxon>Devosiaceae</taxon>
        <taxon>Devosia</taxon>
    </lineage>
</organism>
<accession>A0A6M1SP20</accession>
<keyword evidence="1" id="KW-0488">Methylation</keyword>
<dbReference type="SMART" id="SM00283">
    <property type="entry name" value="MA"/>
    <property type="match status" value="1"/>
</dbReference>
<dbReference type="RefSeq" id="WP_164533191.1">
    <property type="nucleotide sequence ID" value="NZ_JAALFG010000001.1"/>
</dbReference>
<name>A0A6M1SP20_9HYPH</name>
<keyword evidence="5" id="KW-1133">Transmembrane helix</keyword>
<dbReference type="EMBL" id="JAALFG010000001">
    <property type="protein sequence ID" value="NGP16965.1"/>
    <property type="molecule type" value="Genomic_DNA"/>
</dbReference>
<reference evidence="8 9" key="2">
    <citation type="submission" date="2020-03" db="EMBL/GenBank/DDBJ databases">
        <title>Devosia chinhatensis sp. nov., isolated from a hexachlorocyclohexane (HCH) dump site in India.</title>
        <authorList>
            <person name="Kumar M."/>
            <person name="Lal R."/>
        </authorList>
    </citation>
    <scope>NUCLEOTIDE SEQUENCE [LARGE SCALE GENOMIC DNA]</scope>
    <source>
        <strain evidence="8 9">H239</strain>
    </source>
</reference>
<dbReference type="PANTHER" id="PTHR43531">
    <property type="entry name" value="PROTEIN ICFG"/>
    <property type="match status" value="1"/>
</dbReference>
<dbReference type="Gene3D" id="6.10.340.10">
    <property type="match status" value="1"/>
</dbReference>
<dbReference type="GO" id="GO:0006935">
    <property type="term" value="P:chemotaxis"/>
    <property type="evidence" value="ECO:0007669"/>
    <property type="project" value="TreeGrafter"/>
</dbReference>
<dbReference type="PROSITE" id="PS50111">
    <property type="entry name" value="CHEMOTAXIS_TRANSDUC_2"/>
    <property type="match status" value="1"/>
</dbReference>
<evidence type="ECO:0000313" key="8">
    <source>
        <dbReference type="EMBL" id="NGP16965.1"/>
    </source>
</evidence>
<feature type="domain" description="Methyl-accepting transducer" evidence="6">
    <location>
        <begin position="471"/>
        <end position="700"/>
    </location>
</feature>
<dbReference type="InterPro" id="IPR003660">
    <property type="entry name" value="HAMP_dom"/>
</dbReference>
<feature type="domain" description="HAMP" evidence="7">
    <location>
        <begin position="298"/>
        <end position="351"/>
    </location>
</feature>
<dbReference type="InterPro" id="IPR004089">
    <property type="entry name" value="MCPsignal_dom"/>
</dbReference>
<dbReference type="GO" id="GO:0007165">
    <property type="term" value="P:signal transduction"/>
    <property type="evidence" value="ECO:0007669"/>
    <property type="project" value="UniProtKB-KW"/>
</dbReference>
<dbReference type="Proteomes" id="UP000474802">
    <property type="component" value="Unassembled WGS sequence"/>
</dbReference>
<feature type="transmembrane region" description="Helical" evidence="5">
    <location>
        <begin position="12"/>
        <end position="36"/>
    </location>
</feature>
<keyword evidence="5" id="KW-0472">Membrane</keyword>
<evidence type="ECO:0000256" key="1">
    <source>
        <dbReference type="ARBA" id="ARBA00022481"/>
    </source>
</evidence>
<proteinExistence type="inferred from homology"/>
<dbReference type="Pfam" id="PF00672">
    <property type="entry name" value="HAMP"/>
    <property type="match status" value="1"/>
</dbReference>
<sequence>MNLSRLSIAGRIYLAFGGLITLMVLIVALALGSVHLGATNLNNFRAASGQAGAAWLHASALSDARLAVAAYQRQPDTPSADAALFLVDAVPGDGAEQYRAAIRSMIALDGDVQTLRGAMELAGLNATDTLAALIQQASQSSGLNAKAAAISGLAMQNLLQMRIALTAMLALPTEEAHAAVGALAGASRTTLADLRATFFKTGDLAAVDTALAELDAFAAAADQVYDRLLERQSLGEILTKIDAELASSFGDDAANAAARQAELNKAASVQSTQLSLSALVAGSIALVAGIALAVVTARWLSRAIRCVAQSMQAMAKGDFDANLREADRIGELASIATALEVFGANGRQLRNDTARRDSDMRQAATIAARREALQDDLQAVVAAATRGDFTRRLNRTYSMPELDGLAEHVNILLETVAGGLGEAGTVLEALASADLNRRMLGVYEGAFGRLQIDTNALAEGLSHTMTRLAASSGMLRRATDNILHGANDLSARTSRQITAINTTSKAIKSLSGDIISNAALADQVAASAHESAELARCGGEVMGHMTHAMTGIADASARIATVTRLIEDIAFQTNLLALNASVEAARAGDAGKGFAVVAVEVRRLAQSTAQASADIKNLVAEAATAVQIGSRLSEDAARTLAAISQAVDANSTRMQAIATSSQAQSRAVSVVVDAMRQMDEVAQDNAALVEETNAAIEQSQAQASELDAIVGAYSDPSRPRMITHAPANAFRNATRLSVGAS</sequence>
<evidence type="ECO:0000256" key="2">
    <source>
        <dbReference type="ARBA" id="ARBA00029447"/>
    </source>
</evidence>
<evidence type="ECO:0000256" key="5">
    <source>
        <dbReference type="SAM" id="Phobius"/>
    </source>
</evidence>
<protein>
    <submittedName>
        <fullName evidence="8">HAMP domain-containing protein</fullName>
    </submittedName>
</protein>
<dbReference type="GO" id="GO:0004888">
    <property type="term" value="F:transmembrane signaling receptor activity"/>
    <property type="evidence" value="ECO:0007669"/>
    <property type="project" value="TreeGrafter"/>
</dbReference>
<dbReference type="Pfam" id="PF00015">
    <property type="entry name" value="MCPsignal"/>
    <property type="match status" value="1"/>
</dbReference>
<evidence type="ECO:0000256" key="4">
    <source>
        <dbReference type="SAM" id="Coils"/>
    </source>
</evidence>
<dbReference type="Gene3D" id="1.10.287.950">
    <property type="entry name" value="Methyl-accepting chemotaxis protein"/>
    <property type="match status" value="1"/>
</dbReference>
<evidence type="ECO:0000313" key="9">
    <source>
        <dbReference type="Proteomes" id="UP000474802"/>
    </source>
</evidence>
<keyword evidence="4" id="KW-0175">Coiled coil</keyword>
<evidence type="ECO:0000256" key="3">
    <source>
        <dbReference type="PROSITE-ProRule" id="PRU00284"/>
    </source>
</evidence>
<keyword evidence="3" id="KW-0807">Transducer</keyword>
<comment type="similarity">
    <text evidence="2">Belongs to the methyl-accepting chemotaxis (MCP) protein family.</text>
</comment>
<evidence type="ECO:0000259" key="6">
    <source>
        <dbReference type="PROSITE" id="PS50111"/>
    </source>
</evidence>
<dbReference type="GO" id="GO:0005886">
    <property type="term" value="C:plasma membrane"/>
    <property type="evidence" value="ECO:0007669"/>
    <property type="project" value="TreeGrafter"/>
</dbReference>